<dbReference type="EMBL" id="PVWP01000004">
    <property type="protein sequence ID" value="PSB37818.1"/>
    <property type="molecule type" value="Genomic_DNA"/>
</dbReference>
<sequence length="549" mass="59840">MGEASWDHGYHSSTSYTSAFFRELSPSWLDFAALLKGHLPPRDSEGEPFTFLDLGCGTGFSLVMLAALYPEGRFYGVDFHPDHVAHALDLVRRAGLKNVAIHEADFLDLAETAEPWPWTAGGCDYVAAHGIATWVTEPVQSAMLSVATASLRPGGLFYCSYNTYPGWLARSGFQQLLSLELPTARPGELGRCFRDSAGLLSQLLGEDSQPSPLGSALPGLRRELQSLQFAPVDYLCGEFANAGWSPLYVSEMLARCERHKLSFLGSATYSECLVELLPPSVRDLAMRETRPVVRELLIDLATNKAFRRDLLVRGHVRLTQQEWGQRLASLSFRLLLLPDEWAPTPRDTLHFRSSFGEIQGDPKAYAPVIAALTAAPMSLASLLSSGQQSQGELVVMLALLLEAGSIGFDRGPAGVTAAPLVQRLNQVLLDRMQEGRSYTQLALPAAASALPFSILEALIHKALLDRLEEPMLSSCVLLWLQELDVQLLSQDNQVITDPQAQIDRIKAITGAVMATKQPLLQRLGGLPGIPLSPPRSGRRRSKAPGPPGV</sequence>
<dbReference type="Pfam" id="PF10119">
    <property type="entry name" value="MethyTransf_Reg"/>
    <property type="match status" value="1"/>
</dbReference>
<protein>
    <recommendedName>
        <fullName evidence="6">Methyltransferase domain-containing protein</fullName>
    </recommendedName>
</protein>
<comment type="caution">
    <text evidence="4">The sequence shown here is derived from an EMBL/GenBank/DDBJ whole genome shotgun (WGS) entry which is preliminary data.</text>
</comment>
<evidence type="ECO:0008006" key="6">
    <source>
        <dbReference type="Google" id="ProtNLM"/>
    </source>
</evidence>
<organism evidence="4 5">
    <name type="scientific">Aphanothece cf. minutissima CCALA 015</name>
    <dbReference type="NCBI Taxonomy" id="2107695"/>
    <lineage>
        <taxon>Bacteria</taxon>
        <taxon>Bacillati</taxon>
        <taxon>Cyanobacteriota</taxon>
        <taxon>Cyanophyceae</taxon>
        <taxon>Oscillatoriophycideae</taxon>
        <taxon>Chroococcales</taxon>
        <taxon>Aphanothecaceae</taxon>
        <taxon>Aphanothece</taxon>
    </lineage>
</organism>
<evidence type="ECO:0000259" key="2">
    <source>
        <dbReference type="Pfam" id="PF10119"/>
    </source>
</evidence>
<feature type="domain" description="Methyltransferase" evidence="3">
    <location>
        <begin position="50"/>
        <end position="161"/>
    </location>
</feature>
<evidence type="ECO:0000259" key="3">
    <source>
        <dbReference type="Pfam" id="PF13847"/>
    </source>
</evidence>
<proteinExistence type="predicted"/>
<dbReference type="InterPro" id="IPR029063">
    <property type="entry name" value="SAM-dependent_MTases_sf"/>
</dbReference>
<dbReference type="SUPFAM" id="SSF53335">
    <property type="entry name" value="S-adenosyl-L-methionine-dependent methyltransferases"/>
    <property type="match status" value="1"/>
</dbReference>
<keyword evidence="5" id="KW-1185">Reference proteome</keyword>
<feature type="region of interest" description="Disordered" evidence="1">
    <location>
        <begin position="524"/>
        <end position="549"/>
    </location>
</feature>
<evidence type="ECO:0000256" key="1">
    <source>
        <dbReference type="SAM" id="MobiDB-lite"/>
    </source>
</evidence>
<dbReference type="Proteomes" id="UP000238218">
    <property type="component" value="Unassembled WGS sequence"/>
</dbReference>
<dbReference type="Pfam" id="PF13847">
    <property type="entry name" value="Methyltransf_31"/>
    <property type="match status" value="1"/>
</dbReference>
<gene>
    <name evidence="4" type="ORF">C7B81_06815</name>
</gene>
<reference evidence="4 5" key="1">
    <citation type="submission" date="2018-02" db="EMBL/GenBank/DDBJ databases">
        <authorList>
            <person name="Moore K."/>
            <person name="Momper L."/>
        </authorList>
    </citation>
    <scope>NUCLEOTIDE SEQUENCE [LARGE SCALE GENOMIC DNA]</scope>
    <source>
        <strain evidence="4 5">CCALA 015</strain>
    </source>
</reference>
<evidence type="ECO:0000313" key="4">
    <source>
        <dbReference type="EMBL" id="PSB37818.1"/>
    </source>
</evidence>
<evidence type="ECO:0000313" key="5">
    <source>
        <dbReference type="Proteomes" id="UP000238218"/>
    </source>
</evidence>
<reference evidence="4 5" key="2">
    <citation type="submission" date="2018-03" db="EMBL/GenBank/DDBJ databases">
        <title>The ancient ancestry and fast evolution of plastids.</title>
        <authorList>
            <person name="Moore K.R."/>
            <person name="Magnabosco C."/>
            <person name="Momper L."/>
            <person name="Gold D.A."/>
            <person name="Bosak T."/>
            <person name="Fournier G.P."/>
        </authorList>
    </citation>
    <scope>NUCLEOTIDE SEQUENCE [LARGE SCALE GENOMIC DNA]</scope>
    <source>
        <strain evidence="4 5">CCALA 015</strain>
    </source>
</reference>
<dbReference type="InterPro" id="IPR025714">
    <property type="entry name" value="Methyltranfer_dom"/>
</dbReference>
<accession>A0ABX5F819</accession>
<dbReference type="InterPro" id="IPR018773">
    <property type="entry name" value="MeTrfase_reg_dom_prd"/>
</dbReference>
<dbReference type="CDD" id="cd02440">
    <property type="entry name" value="AdoMet_MTases"/>
    <property type="match status" value="1"/>
</dbReference>
<dbReference type="Gene3D" id="3.40.50.150">
    <property type="entry name" value="Vaccinia Virus protein VP39"/>
    <property type="match status" value="1"/>
</dbReference>
<name>A0ABX5F819_9CHRO</name>
<dbReference type="RefSeq" id="WP_106220538.1">
    <property type="nucleotide sequence ID" value="NZ_PVWP01000004.1"/>
</dbReference>
<feature type="domain" description="Methyltransferase regulatory" evidence="2">
    <location>
        <begin position="233"/>
        <end position="313"/>
    </location>
</feature>